<reference evidence="1" key="1">
    <citation type="journal article" date="2020" name="mSystems">
        <title>Genome- and Community-Level Interaction Insights into Carbon Utilization and Element Cycling Functions of Hydrothermarchaeota in Hydrothermal Sediment.</title>
        <authorList>
            <person name="Zhou Z."/>
            <person name="Liu Y."/>
            <person name="Xu W."/>
            <person name="Pan J."/>
            <person name="Luo Z.H."/>
            <person name="Li M."/>
        </authorList>
    </citation>
    <scope>NUCLEOTIDE SEQUENCE [LARGE SCALE GENOMIC DNA]</scope>
    <source>
        <strain evidence="1">HyVt-102</strain>
    </source>
</reference>
<proteinExistence type="predicted"/>
<comment type="caution">
    <text evidence="1">The sequence shown here is derived from an EMBL/GenBank/DDBJ whole genome shotgun (WGS) entry which is preliminary data.</text>
</comment>
<dbReference type="Proteomes" id="UP000885847">
    <property type="component" value="Unassembled WGS sequence"/>
</dbReference>
<gene>
    <name evidence="1" type="ORF">ENF18_00390</name>
</gene>
<evidence type="ECO:0000313" key="1">
    <source>
        <dbReference type="EMBL" id="HDI82232.1"/>
    </source>
</evidence>
<dbReference type="AlphaFoldDB" id="A0A7C0V9M5"/>
<feature type="non-terminal residue" evidence="1">
    <location>
        <position position="473"/>
    </location>
</feature>
<protein>
    <submittedName>
        <fullName evidence="1">Uncharacterized protein</fullName>
    </submittedName>
</protein>
<organism evidence="1">
    <name type="scientific">candidate division WOR-3 bacterium</name>
    <dbReference type="NCBI Taxonomy" id="2052148"/>
    <lineage>
        <taxon>Bacteria</taxon>
        <taxon>Bacteria division WOR-3</taxon>
    </lineage>
</organism>
<dbReference type="EMBL" id="DQWE01000018">
    <property type="protein sequence ID" value="HDI82232.1"/>
    <property type="molecule type" value="Genomic_DNA"/>
</dbReference>
<sequence length="473" mass="53204">MTLFFTLFCLGVLQSDTNSFSDPIKTLPKQAVPEFKPHLVGEIWTVESNCGIFGDPNSSANGNPSYKWPGADGYNYLWEGRIWIGVKIGDSMYVSHSGYGEYEFSPSEEDGDSTGWGYVGTGVSNLDITSIFLDYGTYFSNSYPLGIKVWQKAYQWSSNPFNQFIAYEFFISYKKIEGMPGLPLTLSYLYVGIQFDADICSYDSTYPHIDDMVCFDGYTWGEWADLSNYPLPVDHITLLSDTVFYNPDSIPDNWQIFGDEPNENPLERPDTAYLISEAYHTLDTSIQAICIPSYVPSTGDSVYLLPCLAIPRNMSFMYDYDDTSTVANDIGENGRCPGYIFTRLIYAPPAQYDLYGIDANGDSTRIPLVFSHSWWNWNNDPLYDSLKYQYLSGIHPANLGYRFKPHPFDVGAGAFDYRYLQSYGPFELTDGETLKLVIACGIGYGLNGGYDSVFTNGYLLGARQVADYALKAY</sequence>
<accession>A0A7C0V9M5</accession>
<name>A0A7C0V9M5_UNCW3</name>